<evidence type="ECO:0000313" key="1">
    <source>
        <dbReference type="EMBL" id="CAE7458172.1"/>
    </source>
</evidence>
<keyword evidence="2" id="KW-1185">Reference proteome</keyword>
<comment type="caution">
    <text evidence="1">The sequence shown here is derived from an EMBL/GenBank/DDBJ whole genome shotgun (WGS) entry which is preliminary data.</text>
</comment>
<accession>A0A812RWE4</accession>
<protein>
    <submittedName>
        <fullName evidence="1">Uncharacterized protein</fullName>
    </submittedName>
</protein>
<organism evidence="1 2">
    <name type="scientific">Symbiodinium natans</name>
    <dbReference type="NCBI Taxonomy" id="878477"/>
    <lineage>
        <taxon>Eukaryota</taxon>
        <taxon>Sar</taxon>
        <taxon>Alveolata</taxon>
        <taxon>Dinophyceae</taxon>
        <taxon>Suessiales</taxon>
        <taxon>Symbiodiniaceae</taxon>
        <taxon>Symbiodinium</taxon>
    </lineage>
</organism>
<gene>
    <name evidence="1" type="ORF">SNAT2548_LOCUS25368</name>
</gene>
<name>A0A812RWE4_9DINO</name>
<reference evidence="1" key="1">
    <citation type="submission" date="2021-02" db="EMBL/GenBank/DDBJ databases">
        <authorList>
            <person name="Dougan E. K."/>
            <person name="Rhodes N."/>
            <person name="Thang M."/>
            <person name="Chan C."/>
        </authorList>
    </citation>
    <scope>NUCLEOTIDE SEQUENCE</scope>
</reference>
<dbReference type="EMBL" id="CAJNDS010002390">
    <property type="protein sequence ID" value="CAE7458172.1"/>
    <property type="molecule type" value="Genomic_DNA"/>
</dbReference>
<sequence length="201" mass="23000">MAIWQRHVPSSAGKFCIHQVEADRAERWGAFFIPHRASASGLPKDLRDYRIWDTRELREHLLNSCTRTRLLEIAEQMKAMPSSSSCSKPSRKDLAKFIAEACVLPPVDAEPCQNTHIDRLCSSLSYEDFLRRTMKGEDVKRETVEKVLTILSDACKKNGWHSDDDCRRALELVLKGCIKELDPNVAKQYIKEINAKIRSQS</sequence>
<proteinExistence type="predicted"/>
<dbReference type="AlphaFoldDB" id="A0A812RWE4"/>
<evidence type="ECO:0000313" key="2">
    <source>
        <dbReference type="Proteomes" id="UP000604046"/>
    </source>
</evidence>
<dbReference type="Proteomes" id="UP000604046">
    <property type="component" value="Unassembled WGS sequence"/>
</dbReference>